<dbReference type="Proteomes" id="UP000053617">
    <property type="component" value="Unassembled WGS sequence"/>
</dbReference>
<evidence type="ECO:0000313" key="1">
    <source>
        <dbReference type="EMBL" id="KIX09403.1"/>
    </source>
</evidence>
<gene>
    <name evidence="1" type="ORF">Z518_00483</name>
</gene>
<dbReference type="AlphaFoldDB" id="A0A0D2HFD0"/>
<dbReference type="VEuPathDB" id="FungiDB:Z518_00483"/>
<proteinExistence type="predicted"/>
<dbReference type="EMBL" id="KN847475">
    <property type="protein sequence ID" value="KIX09403.1"/>
    <property type="molecule type" value="Genomic_DNA"/>
</dbReference>
<reference evidence="1 2" key="1">
    <citation type="submission" date="2015-01" db="EMBL/GenBank/DDBJ databases">
        <title>The Genome Sequence of Rhinocladiella mackenzie CBS 650.93.</title>
        <authorList>
            <consortium name="The Broad Institute Genomics Platform"/>
            <person name="Cuomo C."/>
            <person name="de Hoog S."/>
            <person name="Gorbushina A."/>
            <person name="Stielow B."/>
            <person name="Teixiera M."/>
            <person name="Abouelleil A."/>
            <person name="Chapman S.B."/>
            <person name="Priest M."/>
            <person name="Young S.K."/>
            <person name="Wortman J."/>
            <person name="Nusbaum C."/>
            <person name="Birren B."/>
        </authorList>
    </citation>
    <scope>NUCLEOTIDE SEQUENCE [LARGE SCALE GENOMIC DNA]</scope>
    <source>
        <strain evidence="1 2">CBS 650.93</strain>
    </source>
</reference>
<dbReference type="RefSeq" id="XP_013276539.1">
    <property type="nucleotide sequence ID" value="XM_013421085.1"/>
</dbReference>
<evidence type="ECO:0000313" key="2">
    <source>
        <dbReference type="Proteomes" id="UP000053617"/>
    </source>
</evidence>
<accession>A0A0D2HFD0</accession>
<organism evidence="1 2">
    <name type="scientific">Rhinocladiella mackenziei CBS 650.93</name>
    <dbReference type="NCBI Taxonomy" id="1442369"/>
    <lineage>
        <taxon>Eukaryota</taxon>
        <taxon>Fungi</taxon>
        <taxon>Dikarya</taxon>
        <taxon>Ascomycota</taxon>
        <taxon>Pezizomycotina</taxon>
        <taxon>Eurotiomycetes</taxon>
        <taxon>Chaetothyriomycetidae</taxon>
        <taxon>Chaetothyriales</taxon>
        <taxon>Herpotrichiellaceae</taxon>
        <taxon>Rhinocladiella</taxon>
    </lineage>
</organism>
<sequence length="144" mass="16067">MASLEMDPISLVVWQGQNLIVRKCAPSAVFADAMNVLPIAADEVSIFDYGNMINITDVMAILWNERPYRWKIVVRVFRTQLQNVLVGQTEPMRRVFYDIFAIVQDSQRPLSAVAPEMGHCAGRTHAVLGPADQPRDPTQLLATG</sequence>
<protein>
    <submittedName>
        <fullName evidence="1">Uncharacterized protein</fullName>
    </submittedName>
</protein>
<dbReference type="HOGENOM" id="CLU_1797531_0_0_1"/>
<name>A0A0D2HFD0_9EURO</name>
<keyword evidence="2" id="KW-1185">Reference proteome</keyword>
<dbReference type="GeneID" id="25288554"/>
<dbReference type="OrthoDB" id="5420513at2759"/>